<dbReference type="InterPro" id="IPR049174">
    <property type="entry name" value="Beta-AFase-like"/>
</dbReference>
<dbReference type="Pfam" id="PF07944">
    <property type="entry name" value="Beta-AFase-like_GH127_cat"/>
    <property type="match status" value="1"/>
</dbReference>
<organism evidence="3 4">
    <name type="scientific">Streptomonospora algeriensis</name>
    <dbReference type="NCBI Taxonomy" id="995084"/>
    <lineage>
        <taxon>Bacteria</taxon>
        <taxon>Bacillati</taxon>
        <taxon>Actinomycetota</taxon>
        <taxon>Actinomycetes</taxon>
        <taxon>Streptosporangiales</taxon>
        <taxon>Nocardiopsidaceae</taxon>
        <taxon>Streptomonospora</taxon>
    </lineage>
</organism>
<evidence type="ECO:0000256" key="1">
    <source>
        <dbReference type="SAM" id="MobiDB-lite"/>
    </source>
</evidence>
<reference evidence="4" key="1">
    <citation type="journal article" date="2019" name="Int. J. Syst. Evol. Microbiol.">
        <title>The Global Catalogue of Microorganisms (GCM) 10K type strain sequencing project: providing services to taxonomists for standard genome sequencing and annotation.</title>
        <authorList>
            <consortium name="The Broad Institute Genomics Platform"/>
            <consortium name="The Broad Institute Genome Sequencing Center for Infectious Disease"/>
            <person name="Wu L."/>
            <person name="Ma J."/>
        </authorList>
    </citation>
    <scope>NUCLEOTIDE SEQUENCE [LARGE SCALE GENOMIC DNA]</scope>
    <source>
        <strain evidence="4">CCUG 63369</strain>
    </source>
</reference>
<evidence type="ECO:0000259" key="2">
    <source>
        <dbReference type="Pfam" id="PF07944"/>
    </source>
</evidence>
<feature type="compositionally biased region" description="Low complexity" evidence="1">
    <location>
        <begin position="18"/>
        <end position="37"/>
    </location>
</feature>
<comment type="caution">
    <text evidence="3">The sequence shown here is derived from an EMBL/GenBank/DDBJ whole genome shotgun (WGS) entry which is preliminary data.</text>
</comment>
<gene>
    <name evidence="3" type="ORF">ACFQZU_06645</name>
</gene>
<accession>A0ABW3BCX0</accession>
<dbReference type="EMBL" id="JBHTHR010000131">
    <property type="protein sequence ID" value="MFD0800997.1"/>
    <property type="molecule type" value="Genomic_DNA"/>
</dbReference>
<dbReference type="PANTHER" id="PTHR43465">
    <property type="entry name" value="DUF1680 DOMAIN PROTEIN (AFU_ORTHOLOGUE AFUA_1G08910)"/>
    <property type="match status" value="1"/>
</dbReference>
<proteinExistence type="predicted"/>
<evidence type="ECO:0000313" key="3">
    <source>
        <dbReference type="EMBL" id="MFD0800997.1"/>
    </source>
</evidence>
<sequence>MTESIDRLDATDPDLTPDSDTAPALPDAAAARPVAPTRGALRPLGMGEVRITGGFWHRRQQVNGGSTIEHCRTWMDRLGWTANFTDPAGPGSRDRRGREFSDSEVYKLLEAMSWETGRSAQGARRWQSGITELAGAVAAVQSPDGYVNTSFGGPGRRPRYSDLNFGHELYCTGHLLQAAVAHARTGGGDGL</sequence>
<dbReference type="Proteomes" id="UP001596956">
    <property type="component" value="Unassembled WGS sequence"/>
</dbReference>
<feature type="domain" description="Non-reducing end beta-L-arabinofuranosidase-like GH127 catalytic" evidence="2">
    <location>
        <begin position="48"/>
        <end position="186"/>
    </location>
</feature>
<protein>
    <submittedName>
        <fullName evidence="3">Beta-L-arabinofuranosidase domain-containing protein</fullName>
    </submittedName>
</protein>
<keyword evidence="4" id="KW-1185">Reference proteome</keyword>
<feature type="compositionally biased region" description="Basic and acidic residues" evidence="1">
    <location>
        <begin position="1"/>
        <end position="10"/>
    </location>
</feature>
<feature type="region of interest" description="Disordered" evidence="1">
    <location>
        <begin position="1"/>
        <end position="41"/>
    </location>
</feature>
<dbReference type="InterPro" id="IPR012878">
    <property type="entry name" value="Beta-AFase-like_GH127_cat"/>
</dbReference>
<dbReference type="PANTHER" id="PTHR43465:SF2">
    <property type="entry name" value="DUF1680 DOMAIN PROTEIN (AFU_ORTHOLOGUE AFUA_1G08910)"/>
    <property type="match status" value="1"/>
</dbReference>
<name>A0ABW3BCX0_9ACTN</name>
<feature type="non-terminal residue" evidence="3">
    <location>
        <position position="191"/>
    </location>
</feature>
<evidence type="ECO:0000313" key="4">
    <source>
        <dbReference type="Proteomes" id="UP001596956"/>
    </source>
</evidence>